<dbReference type="SMART" id="SM01270">
    <property type="entry name" value="Longin"/>
    <property type="match status" value="1"/>
</dbReference>
<dbReference type="EMBL" id="JBBJCI010000366">
    <property type="protein sequence ID" value="KAK7232720.1"/>
    <property type="molecule type" value="Genomic_DNA"/>
</dbReference>
<evidence type="ECO:0000313" key="2">
    <source>
        <dbReference type="Proteomes" id="UP001363151"/>
    </source>
</evidence>
<proteinExistence type="predicted"/>
<dbReference type="InterPro" id="IPR011012">
    <property type="entry name" value="Longin-like_dom_sf"/>
</dbReference>
<dbReference type="PROSITE" id="PS50859">
    <property type="entry name" value="LONGIN"/>
    <property type="match status" value="1"/>
</dbReference>
<dbReference type="Pfam" id="PF00957">
    <property type="entry name" value="Synaptobrevin"/>
    <property type="match status" value="1"/>
</dbReference>
<dbReference type="PRINTS" id="PR00219">
    <property type="entry name" value="SYNAPTOBREVN"/>
</dbReference>
<dbReference type="GO" id="GO:0016020">
    <property type="term" value="C:membrane"/>
    <property type="evidence" value="ECO:0007669"/>
    <property type="project" value="InterPro"/>
</dbReference>
<dbReference type="PANTHER" id="PTHR21136:SF168">
    <property type="entry name" value="VESICLE-ASSOCIATED MEMBRANE PROTEIN 9"/>
    <property type="match status" value="1"/>
</dbReference>
<reference evidence="1 2" key="1">
    <citation type="submission" date="2024-03" db="EMBL/GenBank/DDBJ databases">
        <title>Aureococcus anophagefferens CCMP1851 and Kratosvirus quantuckense: Draft genome of a second virus-susceptible host strain in the model system.</title>
        <authorList>
            <person name="Chase E."/>
            <person name="Truchon A.R."/>
            <person name="Schepens W."/>
            <person name="Wilhelm S.W."/>
        </authorList>
    </citation>
    <scope>NUCLEOTIDE SEQUENCE [LARGE SCALE GENOMIC DNA]</scope>
    <source>
        <strain evidence="1 2">CCMP1851</strain>
    </source>
</reference>
<sequence length="222" mass="25095">MIVYAVVARRTAVLAEFTMTSGNFPSVTRVLLSKITDKDSKMSYVYDQHVFHYVTCEGITYLCMADQGSKRRVAFAFLEDARRRFGAAYGRAARDAPAFTMNADFGPVLQRQMHFYNSDPSSDELAKVKTQLDDVRHVMVENVEKVLERGEKIELLVDKTDRLTQQAFKFENTSKQLRSALFWRKVRMYALFAAALASAALVISAIACGGPHYPKCRIPSEK</sequence>
<dbReference type="GO" id="GO:0012505">
    <property type="term" value="C:endomembrane system"/>
    <property type="evidence" value="ECO:0007669"/>
    <property type="project" value="UniProtKB-SubCell"/>
</dbReference>
<keyword evidence="2" id="KW-1185">Reference proteome</keyword>
<protein>
    <submittedName>
        <fullName evidence="1">SNAP receptor</fullName>
    </submittedName>
</protein>
<accession>A0ABR1FKU2</accession>
<dbReference type="GO" id="GO:0016192">
    <property type="term" value="P:vesicle-mediated transport"/>
    <property type="evidence" value="ECO:0007669"/>
    <property type="project" value="InterPro"/>
</dbReference>
<dbReference type="PROSITE" id="PS00417">
    <property type="entry name" value="SYNAPTOBREVIN"/>
    <property type="match status" value="1"/>
</dbReference>
<dbReference type="InterPro" id="IPR010908">
    <property type="entry name" value="Longin_dom"/>
</dbReference>
<dbReference type="Proteomes" id="UP001363151">
    <property type="component" value="Unassembled WGS sequence"/>
</dbReference>
<organism evidence="1 2">
    <name type="scientific">Aureococcus anophagefferens</name>
    <name type="common">Harmful bloom alga</name>
    <dbReference type="NCBI Taxonomy" id="44056"/>
    <lineage>
        <taxon>Eukaryota</taxon>
        <taxon>Sar</taxon>
        <taxon>Stramenopiles</taxon>
        <taxon>Ochrophyta</taxon>
        <taxon>Pelagophyceae</taxon>
        <taxon>Pelagomonadales</taxon>
        <taxon>Pelagomonadaceae</taxon>
        <taxon>Aureococcus</taxon>
    </lineage>
</organism>
<name>A0ABR1FKU2_AURAN</name>
<dbReference type="GO" id="GO:0015031">
    <property type="term" value="P:protein transport"/>
    <property type="evidence" value="ECO:0007669"/>
    <property type="project" value="UniProtKB-KW"/>
</dbReference>
<dbReference type="Gene3D" id="1.20.5.110">
    <property type="match status" value="1"/>
</dbReference>
<dbReference type="InterPro" id="IPR051097">
    <property type="entry name" value="Synaptobrevin-like_transport"/>
</dbReference>
<dbReference type="CDD" id="cd15843">
    <property type="entry name" value="R-SNARE"/>
    <property type="match status" value="1"/>
</dbReference>
<dbReference type="SUPFAM" id="SSF64356">
    <property type="entry name" value="SNARE-like"/>
    <property type="match status" value="1"/>
</dbReference>
<comment type="caution">
    <text evidence="1">The sequence shown here is derived from an EMBL/GenBank/DDBJ whole genome shotgun (WGS) entry which is preliminary data.</text>
</comment>
<dbReference type="InterPro" id="IPR001388">
    <property type="entry name" value="Synaptobrevin-like"/>
</dbReference>
<dbReference type="KEGG" id="aaf:AURANDRAFT_20205"/>
<dbReference type="SUPFAM" id="SSF58038">
    <property type="entry name" value="SNARE fusion complex"/>
    <property type="match status" value="1"/>
</dbReference>
<dbReference type="PANTHER" id="PTHR21136">
    <property type="entry name" value="SNARE PROTEINS"/>
    <property type="match status" value="1"/>
</dbReference>
<keyword evidence="1" id="KW-0675">Receptor</keyword>
<evidence type="ECO:0000313" key="1">
    <source>
        <dbReference type="EMBL" id="KAK7232720.1"/>
    </source>
</evidence>
<dbReference type="PROSITE" id="PS50892">
    <property type="entry name" value="V_SNARE"/>
    <property type="match status" value="1"/>
</dbReference>
<dbReference type="Gene3D" id="3.30.450.50">
    <property type="entry name" value="Longin domain"/>
    <property type="match status" value="1"/>
</dbReference>
<dbReference type="Pfam" id="PF13774">
    <property type="entry name" value="Longin"/>
    <property type="match status" value="1"/>
</dbReference>
<dbReference type="CDD" id="cd14824">
    <property type="entry name" value="Longin"/>
    <property type="match status" value="1"/>
</dbReference>
<dbReference type="GO" id="GO:0005737">
    <property type="term" value="C:cytoplasm"/>
    <property type="evidence" value="ECO:0007669"/>
    <property type="project" value="UniProtKB-ARBA"/>
</dbReference>
<dbReference type="InterPro" id="IPR042855">
    <property type="entry name" value="V_SNARE_CC"/>
</dbReference>
<gene>
    <name evidence="1" type="primary">VAMP7</name>
    <name evidence="1" type="ORF">SO694_00037017</name>
</gene>